<reference evidence="1" key="2">
    <citation type="journal article" date="2023" name="Plants (Basel)">
        <title>Annotation of the Turnera subulata (Passifloraceae) Draft Genome Reveals the S-Locus Evolved after the Divergence of Turneroideae from Passifloroideae in a Stepwise Manner.</title>
        <authorList>
            <person name="Henning P.M."/>
            <person name="Roalson E.H."/>
            <person name="Mir W."/>
            <person name="McCubbin A.G."/>
            <person name="Shore J.S."/>
        </authorList>
    </citation>
    <scope>NUCLEOTIDE SEQUENCE</scope>
    <source>
        <strain evidence="1">F60SS</strain>
    </source>
</reference>
<gene>
    <name evidence="1" type="ORF">Tsubulata_051265</name>
</gene>
<evidence type="ECO:0000313" key="2">
    <source>
        <dbReference type="Proteomes" id="UP001141552"/>
    </source>
</evidence>
<organism evidence="1 2">
    <name type="scientific">Turnera subulata</name>
    <dbReference type="NCBI Taxonomy" id="218843"/>
    <lineage>
        <taxon>Eukaryota</taxon>
        <taxon>Viridiplantae</taxon>
        <taxon>Streptophyta</taxon>
        <taxon>Embryophyta</taxon>
        <taxon>Tracheophyta</taxon>
        <taxon>Spermatophyta</taxon>
        <taxon>Magnoliopsida</taxon>
        <taxon>eudicotyledons</taxon>
        <taxon>Gunneridae</taxon>
        <taxon>Pentapetalae</taxon>
        <taxon>rosids</taxon>
        <taxon>fabids</taxon>
        <taxon>Malpighiales</taxon>
        <taxon>Passifloraceae</taxon>
        <taxon>Turnera</taxon>
    </lineage>
</organism>
<comment type="caution">
    <text evidence="1">The sequence shown here is derived from an EMBL/GenBank/DDBJ whole genome shotgun (WGS) entry which is preliminary data.</text>
</comment>
<proteinExistence type="predicted"/>
<dbReference type="AlphaFoldDB" id="A0A9Q0JFD1"/>
<name>A0A9Q0JFD1_9ROSI</name>
<accession>A0A9Q0JFD1</accession>
<protein>
    <submittedName>
        <fullName evidence="1">Uncharacterized protein</fullName>
    </submittedName>
</protein>
<dbReference type="EMBL" id="JAKUCV010003395">
    <property type="protein sequence ID" value="KAJ4839087.1"/>
    <property type="molecule type" value="Genomic_DNA"/>
</dbReference>
<keyword evidence="2" id="KW-1185">Reference proteome</keyword>
<feature type="non-terminal residue" evidence="1">
    <location>
        <position position="1"/>
    </location>
</feature>
<dbReference type="Proteomes" id="UP001141552">
    <property type="component" value="Unassembled WGS sequence"/>
</dbReference>
<reference evidence="1" key="1">
    <citation type="submission" date="2022-02" db="EMBL/GenBank/DDBJ databases">
        <authorList>
            <person name="Henning P.M."/>
            <person name="McCubbin A.G."/>
            <person name="Shore J.S."/>
        </authorList>
    </citation>
    <scope>NUCLEOTIDE SEQUENCE</scope>
    <source>
        <strain evidence="1">F60SS</strain>
        <tissue evidence="1">Leaves</tissue>
    </source>
</reference>
<evidence type="ECO:0000313" key="1">
    <source>
        <dbReference type="EMBL" id="KAJ4839087.1"/>
    </source>
</evidence>
<sequence length="99" mass="10965">FLFLPSFFPAAAAQLPTSLSRFDDLLPDSPPSNRVNNGSRPDPFPLFLYSSSIFFSFFVFTLSPETNTSSLSPLAANTINISSPLRRCHLQHVARVTVF</sequence>